<feature type="transmembrane region" description="Helical" evidence="10">
    <location>
        <begin position="14"/>
        <end position="34"/>
    </location>
</feature>
<evidence type="ECO:0000256" key="5">
    <source>
        <dbReference type="ARBA" id="ARBA00022692"/>
    </source>
</evidence>
<evidence type="ECO:0000256" key="7">
    <source>
        <dbReference type="ARBA" id="ARBA00022989"/>
    </source>
</evidence>
<keyword evidence="8" id="KW-0811">Translocation</keyword>
<name>A0A483B415_OENOE</name>
<dbReference type="InterPro" id="IPR003849">
    <property type="entry name" value="Preprotein_translocase_YajC"/>
</dbReference>
<sequence length="120" mass="13400">MFNNLFIAAAKTGLSSWIPTILIYVVLIGGLFWWSSRRRKQANEQQQKMRTGLVKGAQVVTIGGLHGVVDSIDTEKKIVTLDVEGVYLPFEQRAIARIIAPTDGGQETKITKNEEKKENK</sequence>
<dbReference type="SMART" id="SM01323">
    <property type="entry name" value="YajC"/>
    <property type="match status" value="1"/>
</dbReference>
<keyword evidence="5 10" id="KW-0812">Transmembrane</keyword>
<dbReference type="Pfam" id="PF02699">
    <property type="entry name" value="YajC"/>
    <property type="match status" value="1"/>
</dbReference>
<gene>
    <name evidence="11" type="primary">yajC</name>
    <name evidence="11" type="ORF">GA838_06285</name>
    <name evidence="12" type="ORF">OENI_1299</name>
</gene>
<organism evidence="11 14">
    <name type="scientific">Oenococcus oeni</name>
    <name type="common">Leuconostoc oenos</name>
    <dbReference type="NCBI Taxonomy" id="1247"/>
    <lineage>
        <taxon>Bacteria</taxon>
        <taxon>Bacillati</taxon>
        <taxon>Bacillota</taxon>
        <taxon>Bacilli</taxon>
        <taxon>Lactobacillales</taxon>
        <taxon>Lactobacillaceae</taxon>
        <taxon>Oenococcus</taxon>
    </lineage>
</organism>
<evidence type="ECO:0000256" key="8">
    <source>
        <dbReference type="ARBA" id="ARBA00023010"/>
    </source>
</evidence>
<protein>
    <submittedName>
        <fullName evidence="11 12">Preprotein translocase subunit YajC</fullName>
    </submittedName>
</protein>
<evidence type="ECO:0000256" key="6">
    <source>
        <dbReference type="ARBA" id="ARBA00022927"/>
    </source>
</evidence>
<dbReference type="EMBL" id="WERV01000004">
    <property type="protein sequence ID" value="MDV7715365.1"/>
    <property type="molecule type" value="Genomic_DNA"/>
</dbReference>
<evidence type="ECO:0000313" key="12">
    <source>
        <dbReference type="EMBL" id="VDB98534.1"/>
    </source>
</evidence>
<evidence type="ECO:0000313" key="14">
    <source>
        <dbReference type="Proteomes" id="UP001281024"/>
    </source>
</evidence>
<dbReference type="Proteomes" id="UP001281024">
    <property type="component" value="Unassembled WGS sequence"/>
</dbReference>
<comment type="subcellular location">
    <subcellularLocation>
        <location evidence="1">Cell membrane</location>
        <topology evidence="1">Single-pass membrane protein</topology>
    </subcellularLocation>
</comment>
<accession>A0A483B415</accession>
<dbReference type="RefSeq" id="WP_002816942.1">
    <property type="nucleotide sequence ID" value="NZ_CP014324.1"/>
</dbReference>
<evidence type="ECO:0000256" key="9">
    <source>
        <dbReference type="ARBA" id="ARBA00023136"/>
    </source>
</evidence>
<dbReference type="GO" id="GO:0015031">
    <property type="term" value="P:protein transport"/>
    <property type="evidence" value="ECO:0007669"/>
    <property type="project" value="UniProtKB-KW"/>
</dbReference>
<dbReference type="PANTHER" id="PTHR33909">
    <property type="entry name" value="SEC TRANSLOCON ACCESSORY COMPLEX SUBUNIT YAJC"/>
    <property type="match status" value="1"/>
</dbReference>
<dbReference type="EMBL" id="LR031358">
    <property type="protein sequence ID" value="VDB98534.1"/>
    <property type="molecule type" value="Genomic_DNA"/>
</dbReference>
<evidence type="ECO:0000256" key="3">
    <source>
        <dbReference type="ARBA" id="ARBA00022448"/>
    </source>
</evidence>
<dbReference type="AlphaFoldDB" id="A0A483B415"/>
<evidence type="ECO:0000313" key="13">
    <source>
        <dbReference type="Proteomes" id="UP000294726"/>
    </source>
</evidence>
<reference evidence="11" key="2">
    <citation type="submission" date="2019-10" db="EMBL/GenBank/DDBJ databases">
        <title>Malate fermentation in French cider.</title>
        <authorList>
            <person name="Cousin F.J."/>
            <person name="Medina Fernandez S."/>
            <person name="Misery B."/>
            <person name="Laplace J.-M."/>
            <person name="Cretenet M."/>
        </authorList>
    </citation>
    <scope>NUCLEOTIDE SEQUENCE</scope>
    <source>
        <strain evidence="11">UCMA15129</strain>
    </source>
</reference>
<evidence type="ECO:0000256" key="2">
    <source>
        <dbReference type="ARBA" id="ARBA00006742"/>
    </source>
</evidence>
<reference evidence="12 13" key="1">
    <citation type="submission" date="2018-08" db="EMBL/GenBank/DDBJ databases">
        <authorList>
            <person name="Lorentzen P. G. S. M."/>
        </authorList>
    </citation>
    <scope>NUCLEOTIDE SEQUENCE [LARGE SCALE GENOMIC DNA]</scope>
    <source>
        <strain evidence="12 13">CRBO_1381</strain>
    </source>
</reference>
<keyword evidence="9 10" id="KW-0472">Membrane</keyword>
<comment type="similarity">
    <text evidence="2">Belongs to the YajC family.</text>
</comment>
<keyword evidence="7 10" id="KW-1133">Transmembrane helix</keyword>
<evidence type="ECO:0000256" key="10">
    <source>
        <dbReference type="SAM" id="Phobius"/>
    </source>
</evidence>
<dbReference type="GO" id="GO:0005886">
    <property type="term" value="C:plasma membrane"/>
    <property type="evidence" value="ECO:0007669"/>
    <property type="project" value="UniProtKB-SubCell"/>
</dbReference>
<proteinExistence type="inferred from homology"/>
<dbReference type="NCBIfam" id="TIGR00739">
    <property type="entry name" value="yajC"/>
    <property type="match status" value="1"/>
</dbReference>
<evidence type="ECO:0000256" key="4">
    <source>
        <dbReference type="ARBA" id="ARBA00022475"/>
    </source>
</evidence>
<dbReference type="PANTHER" id="PTHR33909:SF1">
    <property type="entry name" value="SEC TRANSLOCON ACCESSORY COMPLEX SUBUNIT YAJC"/>
    <property type="match status" value="1"/>
</dbReference>
<keyword evidence="4" id="KW-1003">Cell membrane</keyword>
<keyword evidence="6" id="KW-0653">Protein transport</keyword>
<keyword evidence="3" id="KW-0813">Transport</keyword>
<evidence type="ECO:0000313" key="11">
    <source>
        <dbReference type="EMBL" id="MDV7715365.1"/>
    </source>
</evidence>
<evidence type="ECO:0000256" key="1">
    <source>
        <dbReference type="ARBA" id="ARBA00004162"/>
    </source>
</evidence>
<dbReference type="Proteomes" id="UP000294726">
    <property type="component" value="Chromosome"/>
</dbReference>